<dbReference type="Proteomes" id="UP001165289">
    <property type="component" value="Unassembled WGS sequence"/>
</dbReference>
<dbReference type="AlphaFoldDB" id="A0AAV7JZ78"/>
<dbReference type="Pfam" id="PF03637">
    <property type="entry name" value="Mob1_phocein"/>
    <property type="match status" value="1"/>
</dbReference>
<feature type="binding site" evidence="1">
    <location>
        <position position="169"/>
    </location>
    <ligand>
        <name>Zn(2+)</name>
        <dbReference type="ChEBI" id="CHEBI:29105"/>
    </ligand>
</feature>
<dbReference type="InterPro" id="IPR005301">
    <property type="entry name" value="MOB_kinase_act_fam"/>
</dbReference>
<evidence type="ECO:0000256" key="1">
    <source>
        <dbReference type="PIRSR" id="PIRSR605301-1"/>
    </source>
</evidence>
<dbReference type="SUPFAM" id="SSF101152">
    <property type="entry name" value="Mob1/phocein"/>
    <property type="match status" value="1"/>
</dbReference>
<organism evidence="2 3">
    <name type="scientific">Oopsacas minuta</name>
    <dbReference type="NCBI Taxonomy" id="111878"/>
    <lineage>
        <taxon>Eukaryota</taxon>
        <taxon>Metazoa</taxon>
        <taxon>Porifera</taxon>
        <taxon>Hexactinellida</taxon>
        <taxon>Hexasterophora</taxon>
        <taxon>Lyssacinosida</taxon>
        <taxon>Leucopsacidae</taxon>
        <taxon>Oopsacas</taxon>
    </lineage>
</organism>
<name>A0AAV7JZ78_9METZ</name>
<dbReference type="PANTHER" id="PTHR22599">
    <property type="entry name" value="MPS ONE BINDER KINASE ACTIVATOR-LIKE MOB"/>
    <property type="match status" value="1"/>
</dbReference>
<comment type="caution">
    <text evidence="2">The sequence shown here is derived from an EMBL/GenBank/DDBJ whole genome shotgun (WGS) entry which is preliminary data.</text>
</comment>
<keyword evidence="1" id="KW-0862">Zinc</keyword>
<keyword evidence="1" id="KW-0479">Metal-binding</keyword>
<dbReference type="Gene3D" id="1.20.140.30">
    <property type="entry name" value="MOB kinase activator"/>
    <property type="match status" value="1"/>
</dbReference>
<feature type="binding site" evidence="1">
    <location>
        <position position="164"/>
    </location>
    <ligand>
        <name>Zn(2+)</name>
        <dbReference type="ChEBI" id="CHEBI:29105"/>
    </ligand>
</feature>
<accession>A0AAV7JZ78</accession>
<evidence type="ECO:0000313" key="3">
    <source>
        <dbReference type="Proteomes" id="UP001165289"/>
    </source>
</evidence>
<proteinExistence type="predicted"/>
<feature type="binding site" evidence="1">
    <location>
        <position position="92"/>
    </location>
    <ligand>
        <name>Zn(2+)</name>
        <dbReference type="ChEBI" id="CHEBI:29105"/>
    </ligand>
</feature>
<evidence type="ECO:0000313" key="2">
    <source>
        <dbReference type="EMBL" id="KAI6654284.1"/>
    </source>
</evidence>
<keyword evidence="3" id="KW-1185">Reference proteome</keyword>
<feature type="binding site" evidence="1">
    <location>
        <position position="87"/>
    </location>
    <ligand>
        <name>Zn(2+)</name>
        <dbReference type="ChEBI" id="CHEBI:29105"/>
    </ligand>
</feature>
<sequence length="225" mass="26322">MAESFLRNRRGSKKEDLYLWRQYNALELDTVLTAQLYLQEMIREQPNDIDKMIECPNGVEENLWVYEHMRQICLQLNALSVHLQSCCIPTQCVNMQADGDEVYLCAVHKKPKECSAIDYILHTLDGSCSILNNTKLFPSRVTVKSGSMQRLESTARRLYRIFGHAYYRHREVFDKYESQTKMCLRFTKFALKYDLLTMDSLTIPVEISSIIKQENNNEDDVTDKN</sequence>
<dbReference type="EMBL" id="JAKMXF010000222">
    <property type="protein sequence ID" value="KAI6654284.1"/>
    <property type="molecule type" value="Genomic_DNA"/>
</dbReference>
<protein>
    <submittedName>
        <fullName evidence="2">MOB-like protein phocein</fullName>
    </submittedName>
</protein>
<gene>
    <name evidence="2" type="ORF">LOD99_683</name>
</gene>
<reference evidence="2 3" key="1">
    <citation type="journal article" date="2023" name="BMC Biol.">
        <title>The compact genome of the sponge Oopsacas minuta (Hexactinellida) is lacking key metazoan core genes.</title>
        <authorList>
            <person name="Santini S."/>
            <person name="Schenkelaars Q."/>
            <person name="Jourda C."/>
            <person name="Duchesne M."/>
            <person name="Belahbib H."/>
            <person name="Rocher C."/>
            <person name="Selva M."/>
            <person name="Riesgo A."/>
            <person name="Vervoort M."/>
            <person name="Leys S.P."/>
            <person name="Kodjabachian L."/>
            <person name="Le Bivic A."/>
            <person name="Borchiellini C."/>
            <person name="Claverie J.M."/>
            <person name="Renard E."/>
        </authorList>
    </citation>
    <scope>NUCLEOTIDE SEQUENCE [LARGE SCALE GENOMIC DNA]</scope>
    <source>
        <strain evidence="2">SPO-2</strain>
    </source>
</reference>
<dbReference type="SMART" id="SM01388">
    <property type="entry name" value="Mob1_phocein"/>
    <property type="match status" value="1"/>
</dbReference>
<dbReference type="InterPro" id="IPR036703">
    <property type="entry name" value="MOB_kinase_act_sf"/>
</dbReference>